<keyword evidence="5 6" id="KW-0349">Heme</keyword>
<feature type="binding site" description="axial binding residue" evidence="5">
    <location>
        <position position="456"/>
    </location>
    <ligand>
        <name>heme</name>
        <dbReference type="ChEBI" id="CHEBI:30413"/>
    </ligand>
    <ligandPart>
        <name>Fe</name>
        <dbReference type="ChEBI" id="CHEBI:18248"/>
    </ligandPart>
</feature>
<dbReference type="InterPro" id="IPR002401">
    <property type="entry name" value="Cyt_P450_E_grp-I"/>
</dbReference>
<keyword evidence="7" id="KW-0732">Signal</keyword>
<dbReference type="Proteomes" id="UP000799444">
    <property type="component" value="Unassembled WGS sequence"/>
</dbReference>
<evidence type="ECO:0000256" key="2">
    <source>
        <dbReference type="ARBA" id="ARBA00010617"/>
    </source>
</evidence>
<dbReference type="InterPro" id="IPR001128">
    <property type="entry name" value="Cyt_P450"/>
</dbReference>
<evidence type="ECO:0000256" key="7">
    <source>
        <dbReference type="SAM" id="SignalP"/>
    </source>
</evidence>
<dbReference type="Pfam" id="PF00067">
    <property type="entry name" value="p450"/>
    <property type="match status" value="1"/>
</dbReference>
<evidence type="ECO:0000256" key="5">
    <source>
        <dbReference type="PIRSR" id="PIRSR602401-1"/>
    </source>
</evidence>
<evidence type="ECO:0000256" key="1">
    <source>
        <dbReference type="ARBA" id="ARBA00001971"/>
    </source>
</evidence>
<feature type="chain" id="PRO_5040395231" evidence="7">
    <location>
        <begin position="17"/>
        <end position="538"/>
    </location>
</feature>
<dbReference type="EMBL" id="ML996180">
    <property type="protein sequence ID" value="KAF2732227.1"/>
    <property type="molecule type" value="Genomic_DNA"/>
</dbReference>
<dbReference type="OrthoDB" id="1470350at2759"/>
<dbReference type="AlphaFoldDB" id="A0A9P4QR41"/>
<dbReference type="PANTHER" id="PTHR24305">
    <property type="entry name" value="CYTOCHROME P450"/>
    <property type="match status" value="1"/>
</dbReference>
<dbReference type="GO" id="GO:0016705">
    <property type="term" value="F:oxidoreductase activity, acting on paired donors, with incorporation or reduction of molecular oxygen"/>
    <property type="evidence" value="ECO:0007669"/>
    <property type="project" value="InterPro"/>
</dbReference>
<dbReference type="GO" id="GO:0005506">
    <property type="term" value="F:iron ion binding"/>
    <property type="evidence" value="ECO:0007669"/>
    <property type="project" value="InterPro"/>
</dbReference>
<feature type="signal peptide" evidence="7">
    <location>
        <begin position="1"/>
        <end position="16"/>
    </location>
</feature>
<dbReference type="GO" id="GO:0020037">
    <property type="term" value="F:heme binding"/>
    <property type="evidence" value="ECO:0007669"/>
    <property type="project" value="InterPro"/>
</dbReference>
<protein>
    <submittedName>
        <fullName evidence="8">Cytochrome P450</fullName>
    </submittedName>
</protein>
<comment type="similarity">
    <text evidence="2 6">Belongs to the cytochrome P450 family.</text>
</comment>
<evidence type="ECO:0000256" key="6">
    <source>
        <dbReference type="RuleBase" id="RU000461"/>
    </source>
</evidence>
<evidence type="ECO:0000313" key="8">
    <source>
        <dbReference type="EMBL" id="KAF2732227.1"/>
    </source>
</evidence>
<keyword evidence="9" id="KW-1185">Reference proteome</keyword>
<dbReference type="PRINTS" id="PR00463">
    <property type="entry name" value="EP450I"/>
</dbReference>
<sequence>MLRVVVIVGLLLFALAAKKLVTWSNHVRTARSSGFVVRKSPVHLGDLWWLGLYPKLVPWLNYLPAAWTSGWLPLSKIFHLWHVGHEPFEQLGSDNIMLSSPNGNMLWSSDPETINQIANQAKHFRKPVEYFSFFDTYGPNMQTSLGDDWKAQRKMVAPAIGSHSNAAMWQSSLRQAERLTALMTAEGPVISHMKDHMSEISLHCIAQCFFNKDLEYETIKDFPSRALPEGRFGFVEAMFTTIDKLGIIDSIPKSLRDTLIASTRPESAIRNGKVLDRETLTGNVFFFLLSGHGTAGNTLGFLMFLLAIRQDVQADLQAHLDAELGGKPLDTWSVTGEFMRLYNGYTGAVLKEAMRVYNVVEFIPRRCTAEASVTDLDGNRFTIPRDTLCLLNFTAAFRHPSIWPAGPTANNPATGKYHPMLDFDPNRWNSFADKITKPSEVGLRTYFPFGLGGRACLGKSLGSIMIVGVLAYIFTHFSIELVPSHAVKEEAARTGADEKWVKERTREQALRMLVDEVECNLLIELRKELPVRLVPRKV</sequence>
<dbReference type="CDD" id="cd11070">
    <property type="entry name" value="CYP56-like"/>
    <property type="match status" value="1"/>
</dbReference>
<keyword evidence="3 5" id="KW-0479">Metal-binding</keyword>
<keyword evidence="4 5" id="KW-0408">Iron</keyword>
<proteinExistence type="inferred from homology"/>
<reference evidence="8" key="1">
    <citation type="journal article" date="2020" name="Stud. Mycol.">
        <title>101 Dothideomycetes genomes: a test case for predicting lifestyles and emergence of pathogens.</title>
        <authorList>
            <person name="Haridas S."/>
            <person name="Albert R."/>
            <person name="Binder M."/>
            <person name="Bloem J."/>
            <person name="Labutti K."/>
            <person name="Salamov A."/>
            <person name="Andreopoulos B."/>
            <person name="Baker S."/>
            <person name="Barry K."/>
            <person name="Bills G."/>
            <person name="Bluhm B."/>
            <person name="Cannon C."/>
            <person name="Castanera R."/>
            <person name="Culley D."/>
            <person name="Daum C."/>
            <person name="Ezra D."/>
            <person name="Gonzalez J."/>
            <person name="Henrissat B."/>
            <person name="Kuo A."/>
            <person name="Liang C."/>
            <person name="Lipzen A."/>
            <person name="Lutzoni F."/>
            <person name="Magnuson J."/>
            <person name="Mondo S."/>
            <person name="Nolan M."/>
            <person name="Ohm R."/>
            <person name="Pangilinan J."/>
            <person name="Park H.-J."/>
            <person name="Ramirez L."/>
            <person name="Alfaro M."/>
            <person name="Sun H."/>
            <person name="Tritt A."/>
            <person name="Yoshinaga Y."/>
            <person name="Zwiers L.-H."/>
            <person name="Turgeon B."/>
            <person name="Goodwin S."/>
            <person name="Spatafora J."/>
            <person name="Crous P."/>
            <person name="Grigoriev I."/>
        </authorList>
    </citation>
    <scope>NUCLEOTIDE SEQUENCE</scope>
    <source>
        <strain evidence="8">CBS 125425</strain>
    </source>
</reference>
<name>A0A9P4QR41_9PLEO</name>
<evidence type="ECO:0000256" key="4">
    <source>
        <dbReference type="ARBA" id="ARBA00023004"/>
    </source>
</evidence>
<dbReference type="Gene3D" id="1.10.630.10">
    <property type="entry name" value="Cytochrome P450"/>
    <property type="match status" value="1"/>
</dbReference>
<dbReference type="InterPro" id="IPR050121">
    <property type="entry name" value="Cytochrome_P450_monoxygenase"/>
</dbReference>
<dbReference type="PROSITE" id="PS00086">
    <property type="entry name" value="CYTOCHROME_P450"/>
    <property type="match status" value="1"/>
</dbReference>
<accession>A0A9P4QR41</accession>
<organism evidence="8 9">
    <name type="scientific">Polyplosphaeria fusca</name>
    <dbReference type="NCBI Taxonomy" id="682080"/>
    <lineage>
        <taxon>Eukaryota</taxon>
        <taxon>Fungi</taxon>
        <taxon>Dikarya</taxon>
        <taxon>Ascomycota</taxon>
        <taxon>Pezizomycotina</taxon>
        <taxon>Dothideomycetes</taxon>
        <taxon>Pleosporomycetidae</taxon>
        <taxon>Pleosporales</taxon>
        <taxon>Tetraplosphaeriaceae</taxon>
        <taxon>Polyplosphaeria</taxon>
    </lineage>
</organism>
<evidence type="ECO:0000313" key="9">
    <source>
        <dbReference type="Proteomes" id="UP000799444"/>
    </source>
</evidence>
<keyword evidence="6" id="KW-0560">Oxidoreductase</keyword>
<dbReference type="GO" id="GO:0004497">
    <property type="term" value="F:monooxygenase activity"/>
    <property type="evidence" value="ECO:0007669"/>
    <property type="project" value="UniProtKB-KW"/>
</dbReference>
<comment type="cofactor">
    <cofactor evidence="1 5">
        <name>heme</name>
        <dbReference type="ChEBI" id="CHEBI:30413"/>
    </cofactor>
</comment>
<dbReference type="PANTHER" id="PTHR24305:SF166">
    <property type="entry name" value="CYTOCHROME P450 12A4, MITOCHONDRIAL-RELATED"/>
    <property type="match status" value="1"/>
</dbReference>
<dbReference type="InterPro" id="IPR036396">
    <property type="entry name" value="Cyt_P450_sf"/>
</dbReference>
<dbReference type="PRINTS" id="PR00385">
    <property type="entry name" value="P450"/>
</dbReference>
<dbReference type="SUPFAM" id="SSF48264">
    <property type="entry name" value="Cytochrome P450"/>
    <property type="match status" value="1"/>
</dbReference>
<gene>
    <name evidence="8" type="ORF">EJ04DRAFT_608602</name>
</gene>
<dbReference type="InterPro" id="IPR017972">
    <property type="entry name" value="Cyt_P450_CS"/>
</dbReference>
<evidence type="ECO:0000256" key="3">
    <source>
        <dbReference type="ARBA" id="ARBA00022723"/>
    </source>
</evidence>
<keyword evidence="6" id="KW-0503">Monooxygenase</keyword>
<comment type="caution">
    <text evidence="8">The sequence shown here is derived from an EMBL/GenBank/DDBJ whole genome shotgun (WGS) entry which is preliminary data.</text>
</comment>